<dbReference type="InParanoid" id="A0A401GFG7"/>
<evidence type="ECO:0000313" key="4">
    <source>
        <dbReference type="Proteomes" id="UP000287166"/>
    </source>
</evidence>
<keyword evidence="2" id="KW-0812">Transmembrane</keyword>
<evidence type="ECO:0000256" key="2">
    <source>
        <dbReference type="SAM" id="Phobius"/>
    </source>
</evidence>
<reference evidence="3 4" key="1">
    <citation type="journal article" date="2018" name="Sci. Rep.">
        <title>Genome sequence of the cauliflower mushroom Sparassis crispa (Hanabiratake) and its association with beneficial usage.</title>
        <authorList>
            <person name="Kiyama R."/>
            <person name="Furutani Y."/>
            <person name="Kawaguchi K."/>
            <person name="Nakanishi T."/>
        </authorList>
    </citation>
    <scope>NUCLEOTIDE SEQUENCE [LARGE SCALE GENOMIC DNA]</scope>
</reference>
<accession>A0A401GFG7</accession>
<keyword evidence="2" id="KW-1133">Transmembrane helix</keyword>
<name>A0A401GFG7_9APHY</name>
<feature type="transmembrane region" description="Helical" evidence="2">
    <location>
        <begin position="70"/>
        <end position="92"/>
    </location>
</feature>
<gene>
    <name evidence="3" type="ORF">SCP_0305910</name>
</gene>
<keyword evidence="4" id="KW-1185">Reference proteome</keyword>
<dbReference type="GeneID" id="38777788"/>
<keyword evidence="2" id="KW-0472">Membrane</keyword>
<protein>
    <submittedName>
        <fullName evidence="3">Uncharacterized protein</fullName>
    </submittedName>
</protein>
<dbReference type="OrthoDB" id="5570013at2759"/>
<evidence type="ECO:0000313" key="3">
    <source>
        <dbReference type="EMBL" id="GBE80871.1"/>
    </source>
</evidence>
<dbReference type="Proteomes" id="UP000287166">
    <property type="component" value="Unassembled WGS sequence"/>
</dbReference>
<dbReference type="EMBL" id="BFAD01000003">
    <property type="protein sequence ID" value="GBE80871.1"/>
    <property type="molecule type" value="Genomic_DNA"/>
</dbReference>
<proteinExistence type="predicted"/>
<organism evidence="3 4">
    <name type="scientific">Sparassis crispa</name>
    <dbReference type="NCBI Taxonomy" id="139825"/>
    <lineage>
        <taxon>Eukaryota</taxon>
        <taxon>Fungi</taxon>
        <taxon>Dikarya</taxon>
        <taxon>Basidiomycota</taxon>
        <taxon>Agaricomycotina</taxon>
        <taxon>Agaricomycetes</taxon>
        <taxon>Polyporales</taxon>
        <taxon>Sparassidaceae</taxon>
        <taxon>Sparassis</taxon>
    </lineage>
</organism>
<comment type="caution">
    <text evidence="3">The sequence shown here is derived from an EMBL/GenBank/DDBJ whole genome shotgun (WGS) entry which is preliminary data.</text>
</comment>
<dbReference type="AlphaFoldDB" id="A0A401GFG7"/>
<sequence length="113" mass="11929">MIITDDTPPSPSKNAQPLPGDQNHSDTNPAPPAYTGYQQGQAYPGPVPSGSGYVPIIDAEPLPEPAGKRFFKAFGVALVIYFLLVVFTGSAIDVGQSHRRRVSGVVCLLPVPV</sequence>
<feature type="region of interest" description="Disordered" evidence="1">
    <location>
        <begin position="1"/>
        <end position="46"/>
    </location>
</feature>
<evidence type="ECO:0000256" key="1">
    <source>
        <dbReference type="SAM" id="MobiDB-lite"/>
    </source>
</evidence>
<dbReference type="STRING" id="139825.A0A401GFG7"/>
<dbReference type="RefSeq" id="XP_027611784.1">
    <property type="nucleotide sequence ID" value="XM_027755983.1"/>
</dbReference>